<sequence length="36" mass="3704">MRMLIELATTGVQGTEYADLNAQLARVPEQGAGGAA</sequence>
<comment type="caution">
    <text evidence="1">The sequence shown here is derived from an EMBL/GenBank/DDBJ whole genome shotgun (WGS) entry which is preliminary data.</text>
</comment>
<feature type="non-terminal residue" evidence="1">
    <location>
        <position position="36"/>
    </location>
</feature>
<keyword evidence="2" id="KW-1185">Reference proteome</keyword>
<protein>
    <submittedName>
        <fullName evidence="1">Uncharacterized protein</fullName>
    </submittedName>
</protein>
<organism evidence="1 2">
    <name type="scientific">Candidatus Erwinia dacicola</name>
    <dbReference type="NCBI Taxonomy" id="252393"/>
    <lineage>
        <taxon>Bacteria</taxon>
        <taxon>Pseudomonadati</taxon>
        <taxon>Pseudomonadota</taxon>
        <taxon>Gammaproteobacteria</taxon>
        <taxon>Enterobacterales</taxon>
        <taxon>Erwiniaceae</taxon>
        <taxon>Erwinia</taxon>
    </lineage>
</organism>
<dbReference type="EMBL" id="LJAM02000788">
    <property type="protein sequence ID" value="RAP68549.1"/>
    <property type="molecule type" value="Genomic_DNA"/>
</dbReference>
<reference evidence="1" key="1">
    <citation type="submission" date="2018-04" db="EMBL/GenBank/DDBJ databases">
        <title>Genomes of the Obligate Erwinia dacicola and Facultative Enterobacter sp. OLF Endosymbionts of the Olive Fruit fly, Bactrocera oleae.</title>
        <authorList>
            <person name="Estes A.M."/>
            <person name="Hearn D.J."/>
            <person name="Agarwal S."/>
            <person name="Pierson E.A."/>
            <person name="Dunning-Hotopp J.C."/>
        </authorList>
    </citation>
    <scope>NUCLEOTIDE SEQUENCE [LARGE SCALE GENOMIC DNA]</scope>
    <source>
        <strain evidence="1">Oroville</strain>
    </source>
</reference>
<dbReference type="Proteomes" id="UP000244334">
    <property type="component" value="Unassembled WGS sequence"/>
</dbReference>
<dbReference type="AlphaFoldDB" id="A0A328TD73"/>
<evidence type="ECO:0000313" key="2">
    <source>
        <dbReference type="Proteomes" id="UP000244334"/>
    </source>
</evidence>
<name>A0A328TD73_9GAMM</name>
<accession>A0A328TD73</accession>
<proteinExistence type="predicted"/>
<evidence type="ECO:0000313" key="1">
    <source>
        <dbReference type="EMBL" id="RAP68549.1"/>
    </source>
</evidence>
<gene>
    <name evidence="1" type="ORF">ACZ87_03799</name>
</gene>